<dbReference type="FunFam" id="3.80.10.10:FF:000111">
    <property type="entry name" value="LRR receptor-like serine/threonine-protein kinase ERECTA"/>
    <property type="match status" value="1"/>
</dbReference>
<evidence type="ECO:0000256" key="8">
    <source>
        <dbReference type="ARBA" id="ARBA00022989"/>
    </source>
</evidence>
<dbReference type="Gene3D" id="3.80.10.10">
    <property type="entry name" value="Ribonuclease Inhibitor"/>
    <property type="match status" value="5"/>
</dbReference>
<comment type="similarity">
    <text evidence="2">Belongs to the RLP family.</text>
</comment>
<dbReference type="FunFam" id="3.80.10.10:FF:001166">
    <property type="entry name" value="Cf2-like protein"/>
    <property type="match status" value="1"/>
</dbReference>
<dbReference type="InterPro" id="IPR046956">
    <property type="entry name" value="RLP23-like"/>
</dbReference>
<evidence type="ECO:0000256" key="12">
    <source>
        <dbReference type="SAM" id="Phobius"/>
    </source>
</evidence>
<keyword evidence="9 12" id="KW-0472">Membrane</keyword>
<evidence type="ECO:0000313" key="15">
    <source>
        <dbReference type="EMBL" id="KAK4575849.1"/>
    </source>
</evidence>
<feature type="transmembrane region" description="Helical" evidence="12">
    <location>
        <begin position="1005"/>
        <end position="1029"/>
    </location>
</feature>
<dbReference type="SUPFAM" id="SSF52058">
    <property type="entry name" value="L domain-like"/>
    <property type="match status" value="2"/>
</dbReference>
<evidence type="ECO:0000259" key="14">
    <source>
        <dbReference type="Pfam" id="PF08263"/>
    </source>
</evidence>
<dbReference type="Pfam" id="PF00560">
    <property type="entry name" value="LRR_1"/>
    <property type="match status" value="12"/>
</dbReference>
<reference evidence="15 16" key="1">
    <citation type="journal article" date="2023" name="G3 (Bethesda)">
        <title>A haplotype-resolved chromosome-scale genome for Quercus rubra L. provides insights into the genetics of adaptive traits for red oak species.</title>
        <authorList>
            <person name="Kapoor B."/>
            <person name="Jenkins J."/>
            <person name="Schmutz J."/>
            <person name="Zhebentyayeva T."/>
            <person name="Kuelheim C."/>
            <person name="Coggeshall M."/>
            <person name="Heim C."/>
            <person name="Lasky J.R."/>
            <person name="Leites L."/>
            <person name="Islam-Faridi N."/>
            <person name="Romero-Severson J."/>
            <person name="DeLeo V.L."/>
            <person name="Lucas S.M."/>
            <person name="Lazic D."/>
            <person name="Gailing O."/>
            <person name="Carlson J."/>
            <person name="Staton M."/>
        </authorList>
    </citation>
    <scope>NUCLEOTIDE SEQUENCE [LARGE SCALE GENOMIC DNA]</scope>
    <source>
        <strain evidence="15">Pseudo-F2</strain>
    </source>
</reference>
<keyword evidence="5 12" id="KW-0812">Transmembrane</keyword>
<dbReference type="SMART" id="SM00365">
    <property type="entry name" value="LRR_SD22"/>
    <property type="match status" value="9"/>
</dbReference>
<evidence type="ECO:0000256" key="11">
    <source>
        <dbReference type="ARBA" id="ARBA00023180"/>
    </source>
</evidence>
<evidence type="ECO:0000256" key="7">
    <source>
        <dbReference type="ARBA" id="ARBA00022737"/>
    </source>
</evidence>
<sequence length="1062" mass="118647">MNSSGIMRWFIWLSQLFYLLLLFYSQLTSSSSSFFNSSSPLLCSQDQSSALLQFKQLFSLSEYVHCDISYPKMESWKEGTDCCSWDGVTCDSVRGDVIGLDLSCSWLYGTIPSNASLFLLPHLQRLNLAFNDFGGSPISSGFGGFAKLRYLNLSGSQFGGEVPLELSHLSQLSSLDLSSKYIMDLSLDTSIVKRLVQNLTKLRELHLDWVNMSSVSHTSFMNLSSSLASLTLGGCGLRGSLPDLDIFGLQNLHELNLGSNGLIGEIPSSFSNLKALSSLSLGYNNLNGTITLALSNLKELSYLDLQFNNLSGPIPASFGNLTKVTQIFLGYNYFTGHIPSSLSYLKDLNIIDLSDNKFQGSILVSLGNLTKVTDIMLYDNNFTGQIPSSLSNLKYLNFIDLSYNKFEGSIPMSLGNLTKVTEIMLQYNNFTGHIPSSLSNLKDLTFTDFSHNNFGGFGGKIPFLTNLTKLTAVDLSYNQLTSQMCEFQPNNSLQSLRLENNRLNGSILNSISNLVNLRELHLSSNNLSGIVEFDKSTNLKELNTLDLSNNSLLLGIKSNSNHTFPHLRNLSMSSCNIIEFPKFLKSSKYLKYLDLSNNRIPNQIPEWMFEVVENLQFLDLHANLLQGNLPVPTSNMTAFFMSNNRLTGEIPSMICKASDLEILDISNNNLSGKIPQCLGNFSHSLLVMDLRTNNFDGTIPDTFEKYNSLATIAFNGNHLEGKLPKSFVNCTNLEVLDLGNNKINDSFPYWLEALSELRLLVLSNNRFHGPIRNHKNKGVFFSKLQILDLSHNEFTSLLPGVYFENLEAMMISNEKAQEPQYLAAYYGNINRFEYDRENIEKPKGFYQDSIEVTVKGSKIERLRVLTIFTMIDLSSNQFQGEIPDALGRLKFLRLLNLSHNSLTGHIPSTLRNLLALEALDLSSNKLTGEIPMQLTLLTFLAMLNLSQNYLIGPIPQGKQFNTFDNKSYDGNLGLCGSPLSIKCSTNEPPPTIFLEDNDSMFAEGFGWKAVLIGYGCGFVFGLVVGYVVFKTRKPQWILRLTEGEREGRVTGHINQRPKRRRS</sequence>
<dbReference type="GO" id="GO:0005886">
    <property type="term" value="C:plasma membrane"/>
    <property type="evidence" value="ECO:0007669"/>
    <property type="project" value="UniProtKB-SubCell"/>
</dbReference>
<dbReference type="AlphaFoldDB" id="A0AAN7EMF6"/>
<dbReference type="SUPFAM" id="SSF52047">
    <property type="entry name" value="RNI-like"/>
    <property type="match status" value="1"/>
</dbReference>
<keyword evidence="6 13" id="KW-0732">Signal</keyword>
<keyword evidence="7" id="KW-0677">Repeat</keyword>
<evidence type="ECO:0000256" key="3">
    <source>
        <dbReference type="ARBA" id="ARBA00022475"/>
    </source>
</evidence>
<protein>
    <recommendedName>
        <fullName evidence="14">Leucine-rich repeat-containing N-terminal plant-type domain-containing protein</fullName>
    </recommendedName>
</protein>
<dbReference type="Proteomes" id="UP001324115">
    <property type="component" value="Unassembled WGS sequence"/>
</dbReference>
<proteinExistence type="inferred from homology"/>
<evidence type="ECO:0000256" key="5">
    <source>
        <dbReference type="ARBA" id="ARBA00022692"/>
    </source>
</evidence>
<keyword evidence="10" id="KW-0675">Receptor</keyword>
<comment type="subcellular location">
    <subcellularLocation>
        <location evidence="1">Cell membrane</location>
        <topology evidence="1">Single-pass type I membrane protein</topology>
    </subcellularLocation>
</comment>
<accession>A0AAN7EMF6</accession>
<dbReference type="SMART" id="SM00369">
    <property type="entry name" value="LRR_TYP"/>
    <property type="match status" value="11"/>
</dbReference>
<feature type="chain" id="PRO_5042834125" description="Leucine-rich repeat-containing N-terminal plant-type domain-containing protein" evidence="13">
    <location>
        <begin position="31"/>
        <end position="1062"/>
    </location>
</feature>
<feature type="domain" description="Leucine-rich repeat-containing N-terminal plant-type" evidence="14">
    <location>
        <begin position="45"/>
        <end position="91"/>
    </location>
</feature>
<evidence type="ECO:0000256" key="2">
    <source>
        <dbReference type="ARBA" id="ARBA00009592"/>
    </source>
</evidence>
<dbReference type="Pfam" id="PF13855">
    <property type="entry name" value="LRR_8"/>
    <property type="match status" value="2"/>
</dbReference>
<dbReference type="InterPro" id="IPR013210">
    <property type="entry name" value="LRR_N_plant-typ"/>
</dbReference>
<dbReference type="EMBL" id="JAXUIC010000008">
    <property type="protein sequence ID" value="KAK4575849.1"/>
    <property type="molecule type" value="Genomic_DNA"/>
</dbReference>
<dbReference type="InterPro" id="IPR001611">
    <property type="entry name" value="Leu-rich_rpt"/>
</dbReference>
<keyword evidence="3" id="KW-1003">Cell membrane</keyword>
<dbReference type="PANTHER" id="PTHR48061:SF46">
    <property type="entry name" value="LEUCINE-RICH REPEAT-CONTAINING N-TERMINAL PLANT-TYPE DOMAIN-CONTAINING PROTEIN"/>
    <property type="match status" value="1"/>
</dbReference>
<evidence type="ECO:0000256" key="10">
    <source>
        <dbReference type="ARBA" id="ARBA00023170"/>
    </source>
</evidence>
<feature type="signal peptide" evidence="13">
    <location>
        <begin position="1"/>
        <end position="30"/>
    </location>
</feature>
<dbReference type="PANTHER" id="PTHR48061">
    <property type="entry name" value="LEUCINE-RICH REPEAT RECEPTOR PROTEIN KINASE EMS1-LIKE-RELATED"/>
    <property type="match status" value="1"/>
</dbReference>
<evidence type="ECO:0000313" key="16">
    <source>
        <dbReference type="Proteomes" id="UP001324115"/>
    </source>
</evidence>
<evidence type="ECO:0000256" key="1">
    <source>
        <dbReference type="ARBA" id="ARBA00004251"/>
    </source>
</evidence>
<keyword evidence="8 12" id="KW-1133">Transmembrane helix</keyword>
<dbReference type="PRINTS" id="PR00019">
    <property type="entry name" value="LEURICHRPT"/>
</dbReference>
<keyword evidence="16" id="KW-1185">Reference proteome</keyword>
<evidence type="ECO:0000256" key="9">
    <source>
        <dbReference type="ARBA" id="ARBA00023136"/>
    </source>
</evidence>
<evidence type="ECO:0000256" key="4">
    <source>
        <dbReference type="ARBA" id="ARBA00022614"/>
    </source>
</evidence>
<dbReference type="Pfam" id="PF08263">
    <property type="entry name" value="LRRNT_2"/>
    <property type="match status" value="1"/>
</dbReference>
<gene>
    <name evidence="15" type="ORF">RGQ29_026700</name>
</gene>
<keyword evidence="11" id="KW-0325">Glycoprotein</keyword>
<dbReference type="FunFam" id="3.80.10.10:FF:000095">
    <property type="entry name" value="LRR receptor-like serine/threonine-protein kinase GSO1"/>
    <property type="match status" value="2"/>
</dbReference>
<comment type="caution">
    <text evidence="15">The sequence shown here is derived from an EMBL/GenBank/DDBJ whole genome shotgun (WGS) entry which is preliminary data.</text>
</comment>
<keyword evidence="4" id="KW-0433">Leucine-rich repeat</keyword>
<dbReference type="Pfam" id="PF13516">
    <property type="entry name" value="LRR_6"/>
    <property type="match status" value="1"/>
</dbReference>
<organism evidence="15 16">
    <name type="scientific">Quercus rubra</name>
    <name type="common">Northern red oak</name>
    <name type="synonym">Quercus borealis</name>
    <dbReference type="NCBI Taxonomy" id="3512"/>
    <lineage>
        <taxon>Eukaryota</taxon>
        <taxon>Viridiplantae</taxon>
        <taxon>Streptophyta</taxon>
        <taxon>Embryophyta</taxon>
        <taxon>Tracheophyta</taxon>
        <taxon>Spermatophyta</taxon>
        <taxon>Magnoliopsida</taxon>
        <taxon>eudicotyledons</taxon>
        <taxon>Gunneridae</taxon>
        <taxon>Pentapetalae</taxon>
        <taxon>rosids</taxon>
        <taxon>fabids</taxon>
        <taxon>Fagales</taxon>
        <taxon>Fagaceae</taxon>
        <taxon>Quercus</taxon>
    </lineage>
</organism>
<dbReference type="PROSITE" id="PS51450">
    <property type="entry name" value="LRR"/>
    <property type="match status" value="1"/>
</dbReference>
<dbReference type="InterPro" id="IPR003591">
    <property type="entry name" value="Leu-rich_rpt_typical-subtyp"/>
</dbReference>
<dbReference type="InterPro" id="IPR032675">
    <property type="entry name" value="LRR_dom_sf"/>
</dbReference>
<name>A0AAN7EMF6_QUERU</name>
<evidence type="ECO:0000256" key="13">
    <source>
        <dbReference type="SAM" id="SignalP"/>
    </source>
</evidence>
<evidence type="ECO:0000256" key="6">
    <source>
        <dbReference type="ARBA" id="ARBA00022729"/>
    </source>
</evidence>